<organism evidence="6 7">
    <name type="scientific">Achromobacter xylosoxidans (strain A8)</name>
    <dbReference type="NCBI Taxonomy" id="762376"/>
    <lineage>
        <taxon>Bacteria</taxon>
        <taxon>Pseudomonadati</taxon>
        <taxon>Pseudomonadota</taxon>
        <taxon>Betaproteobacteria</taxon>
        <taxon>Burkholderiales</taxon>
        <taxon>Alcaligenaceae</taxon>
        <taxon>Achromobacter</taxon>
    </lineage>
</organism>
<dbReference type="PRINTS" id="PR00039">
    <property type="entry name" value="HTHLYSR"/>
</dbReference>
<evidence type="ECO:0000259" key="5">
    <source>
        <dbReference type="PROSITE" id="PS50931"/>
    </source>
</evidence>
<dbReference type="AlphaFoldDB" id="E3HPP2"/>
<dbReference type="GO" id="GO:0043565">
    <property type="term" value="F:sequence-specific DNA binding"/>
    <property type="evidence" value="ECO:0007669"/>
    <property type="project" value="TreeGrafter"/>
</dbReference>
<dbReference type="InterPro" id="IPR036388">
    <property type="entry name" value="WH-like_DNA-bd_sf"/>
</dbReference>
<dbReference type="EMBL" id="CP002287">
    <property type="protein sequence ID" value="ADP15876.1"/>
    <property type="molecule type" value="Genomic_DNA"/>
</dbReference>
<dbReference type="FunFam" id="1.10.10.10:FF:000038">
    <property type="entry name" value="Glycine cleavage system transcriptional activator"/>
    <property type="match status" value="1"/>
</dbReference>
<dbReference type="PROSITE" id="PS50931">
    <property type="entry name" value="HTH_LYSR"/>
    <property type="match status" value="1"/>
</dbReference>
<keyword evidence="3" id="KW-0238">DNA-binding</keyword>
<evidence type="ECO:0000256" key="3">
    <source>
        <dbReference type="ARBA" id="ARBA00023125"/>
    </source>
</evidence>
<keyword evidence="2" id="KW-0805">Transcription regulation</keyword>
<dbReference type="InterPro" id="IPR000847">
    <property type="entry name" value="LysR_HTH_N"/>
</dbReference>
<dbReference type="SUPFAM" id="SSF53850">
    <property type="entry name" value="Periplasmic binding protein-like II"/>
    <property type="match status" value="1"/>
</dbReference>
<dbReference type="Pfam" id="PF00126">
    <property type="entry name" value="HTH_1"/>
    <property type="match status" value="1"/>
</dbReference>
<reference evidence="6 7" key="1">
    <citation type="journal article" date="2011" name="J. Bacteriol.">
        <title>Complete genome sequence of the haloaromatic acid-degrading bacterium Achromobacter xylosoxidans A8.</title>
        <authorList>
            <person name="Strnad H."/>
            <person name="Ridl J."/>
            <person name="Paces J."/>
            <person name="Kolar M."/>
            <person name="Vlcek C."/>
            <person name="Paces V."/>
        </authorList>
    </citation>
    <scope>NUCLEOTIDE SEQUENCE [LARGE SCALE GENOMIC DNA]</scope>
    <source>
        <strain evidence="6 7">A8</strain>
    </source>
</reference>
<protein>
    <submittedName>
        <fullName evidence="6">Bacterial regulatory helix-turn-helix protein, LysR family protein 71</fullName>
    </submittedName>
</protein>
<dbReference type="Proteomes" id="UP000006876">
    <property type="component" value="Chromosome"/>
</dbReference>
<name>E3HPP2_ACHXA</name>
<gene>
    <name evidence="6" type="ordered locus">AXYL_02555</name>
</gene>
<dbReference type="InterPro" id="IPR058163">
    <property type="entry name" value="LysR-type_TF_proteobact-type"/>
</dbReference>
<dbReference type="PANTHER" id="PTHR30537">
    <property type="entry name" value="HTH-TYPE TRANSCRIPTIONAL REGULATOR"/>
    <property type="match status" value="1"/>
</dbReference>
<dbReference type="Gene3D" id="1.10.10.10">
    <property type="entry name" value="Winged helix-like DNA-binding domain superfamily/Winged helix DNA-binding domain"/>
    <property type="match status" value="1"/>
</dbReference>
<dbReference type="CDD" id="cd08432">
    <property type="entry name" value="PBP2_GcdR_TrpI_HvrB_AmpR_like"/>
    <property type="match status" value="1"/>
</dbReference>
<comment type="similarity">
    <text evidence="1">Belongs to the LysR transcriptional regulatory family.</text>
</comment>
<dbReference type="GO" id="GO:0003700">
    <property type="term" value="F:DNA-binding transcription factor activity"/>
    <property type="evidence" value="ECO:0007669"/>
    <property type="project" value="InterPro"/>
</dbReference>
<dbReference type="KEGG" id="axy:AXYL_02555"/>
<evidence type="ECO:0000256" key="4">
    <source>
        <dbReference type="ARBA" id="ARBA00023163"/>
    </source>
</evidence>
<evidence type="ECO:0000313" key="6">
    <source>
        <dbReference type="EMBL" id="ADP15876.1"/>
    </source>
</evidence>
<dbReference type="InterPro" id="IPR005119">
    <property type="entry name" value="LysR_subst-bd"/>
</dbReference>
<evidence type="ECO:0000256" key="1">
    <source>
        <dbReference type="ARBA" id="ARBA00009437"/>
    </source>
</evidence>
<dbReference type="GO" id="GO:0006351">
    <property type="term" value="P:DNA-templated transcription"/>
    <property type="evidence" value="ECO:0007669"/>
    <property type="project" value="TreeGrafter"/>
</dbReference>
<feature type="domain" description="HTH lysR-type" evidence="5">
    <location>
        <begin position="8"/>
        <end position="65"/>
    </location>
</feature>
<accession>E3HPP2</accession>
<proteinExistence type="inferred from homology"/>
<evidence type="ECO:0000256" key="2">
    <source>
        <dbReference type="ARBA" id="ARBA00023015"/>
    </source>
</evidence>
<evidence type="ECO:0000313" key="7">
    <source>
        <dbReference type="Proteomes" id="UP000006876"/>
    </source>
</evidence>
<dbReference type="eggNOG" id="COG0583">
    <property type="taxonomic scope" value="Bacteria"/>
</dbReference>
<dbReference type="InterPro" id="IPR036390">
    <property type="entry name" value="WH_DNA-bd_sf"/>
</dbReference>
<dbReference type="Pfam" id="PF03466">
    <property type="entry name" value="LysR_substrate"/>
    <property type="match status" value="1"/>
</dbReference>
<keyword evidence="4" id="KW-0804">Transcription</keyword>
<dbReference type="Gene3D" id="3.40.190.10">
    <property type="entry name" value="Periplasmic binding protein-like II"/>
    <property type="match status" value="2"/>
</dbReference>
<dbReference type="HOGENOM" id="CLU_039613_37_0_4"/>
<dbReference type="PANTHER" id="PTHR30537:SF74">
    <property type="entry name" value="HTH-TYPE TRANSCRIPTIONAL REGULATOR TRPI"/>
    <property type="match status" value="1"/>
</dbReference>
<dbReference type="STRING" id="762376.AXYL_02555"/>
<sequence length="304" mass="33241">MTMQRRSLPLSGLRVFEAAARLGSFKAAAQELAVTPTAVSHQIRALEAQTGLALFDRHVRKVSLTETGAQLYPVLRDGFDAFEATLARLTQQRARTQVTISATNAFTVKWLVPRMADFRSRHPGIDLQLQASDDVVDLRSAAVDIAIRYGRGPYPGLVAQPLFTDRFAPVANPRLGVSSTDDLARVPLIRFNWKWSHPDNPTWERWFDVAQRSLPRQAGQLRFSDEGHAIQAAVAGHGVALVSLPLIAEELEAGHLVQPFGPVIAGHTYHLAMLADRPPSAPVQAVAQWLSAQAATQEPGSREA</sequence>
<dbReference type="SUPFAM" id="SSF46785">
    <property type="entry name" value="Winged helix' DNA-binding domain"/>
    <property type="match status" value="1"/>
</dbReference>